<name>A0A0F9ENM9_9ZZZZ</name>
<dbReference type="EMBL" id="LAZR01024285">
    <property type="protein sequence ID" value="KKL75659.1"/>
    <property type="molecule type" value="Genomic_DNA"/>
</dbReference>
<protein>
    <submittedName>
        <fullName evidence="1">Uncharacterized protein</fullName>
    </submittedName>
</protein>
<reference evidence="1" key="1">
    <citation type="journal article" date="2015" name="Nature">
        <title>Complex archaea that bridge the gap between prokaryotes and eukaryotes.</title>
        <authorList>
            <person name="Spang A."/>
            <person name="Saw J.H."/>
            <person name="Jorgensen S.L."/>
            <person name="Zaremba-Niedzwiedzka K."/>
            <person name="Martijn J."/>
            <person name="Lind A.E."/>
            <person name="van Eijk R."/>
            <person name="Schleper C."/>
            <person name="Guy L."/>
            <person name="Ettema T.J."/>
        </authorList>
    </citation>
    <scope>NUCLEOTIDE SEQUENCE</scope>
</reference>
<gene>
    <name evidence="1" type="ORF">LCGC14_2052620</name>
</gene>
<comment type="caution">
    <text evidence="1">The sequence shown here is derived from an EMBL/GenBank/DDBJ whole genome shotgun (WGS) entry which is preliminary data.</text>
</comment>
<evidence type="ECO:0000313" key="1">
    <source>
        <dbReference type="EMBL" id="KKL75659.1"/>
    </source>
</evidence>
<proteinExistence type="predicted"/>
<dbReference type="AlphaFoldDB" id="A0A0F9ENM9"/>
<sequence>MKVYRKLELPDGSGDIEIDKESGVIGILLVYDDEAKAKDLHDEDVPILTMEATEE</sequence>
<organism evidence="1">
    <name type="scientific">marine sediment metagenome</name>
    <dbReference type="NCBI Taxonomy" id="412755"/>
    <lineage>
        <taxon>unclassified sequences</taxon>
        <taxon>metagenomes</taxon>
        <taxon>ecological metagenomes</taxon>
    </lineage>
</organism>
<accession>A0A0F9ENM9</accession>